<dbReference type="AlphaFoldDB" id="A0A183TTS1"/>
<feature type="transmembrane region" description="Helical" evidence="2">
    <location>
        <begin position="75"/>
        <end position="96"/>
    </location>
</feature>
<organism evidence="5">
    <name type="scientific">Schistocephalus solidus</name>
    <name type="common">Tapeworm</name>
    <dbReference type="NCBI Taxonomy" id="70667"/>
    <lineage>
        <taxon>Eukaryota</taxon>
        <taxon>Metazoa</taxon>
        <taxon>Spiralia</taxon>
        <taxon>Lophotrochozoa</taxon>
        <taxon>Platyhelminthes</taxon>
        <taxon>Cestoda</taxon>
        <taxon>Eucestoda</taxon>
        <taxon>Diphyllobothriidea</taxon>
        <taxon>Diphyllobothriidae</taxon>
        <taxon>Schistocephalus</taxon>
    </lineage>
</organism>
<dbReference type="Proteomes" id="UP000275846">
    <property type="component" value="Unassembled WGS sequence"/>
</dbReference>
<keyword evidence="2" id="KW-0472">Membrane</keyword>
<evidence type="ECO:0000256" key="1">
    <source>
        <dbReference type="SAM" id="MobiDB-lite"/>
    </source>
</evidence>
<reference evidence="5" key="1">
    <citation type="submission" date="2016-06" db="UniProtKB">
        <authorList>
            <consortium name="WormBaseParasite"/>
        </authorList>
    </citation>
    <scope>IDENTIFICATION</scope>
</reference>
<keyword evidence="2" id="KW-0812">Transmembrane</keyword>
<feature type="compositionally biased region" description="Basic and acidic residues" evidence="1">
    <location>
        <begin position="28"/>
        <end position="38"/>
    </location>
</feature>
<reference evidence="3 4" key="2">
    <citation type="submission" date="2018-11" db="EMBL/GenBank/DDBJ databases">
        <authorList>
            <consortium name="Pathogen Informatics"/>
        </authorList>
    </citation>
    <scope>NUCLEOTIDE SEQUENCE [LARGE SCALE GENOMIC DNA]</scope>
    <source>
        <strain evidence="3 4">NST_G2</strain>
    </source>
</reference>
<feature type="transmembrane region" description="Helical" evidence="2">
    <location>
        <begin position="116"/>
        <end position="134"/>
    </location>
</feature>
<keyword evidence="2" id="KW-1133">Transmembrane helix</keyword>
<protein>
    <submittedName>
        <fullName evidence="5">HCO3_cotransp domain-containing protein</fullName>
    </submittedName>
</protein>
<dbReference type="EMBL" id="UYSU01050031">
    <property type="protein sequence ID" value="VDM06255.1"/>
    <property type="molecule type" value="Genomic_DNA"/>
</dbReference>
<dbReference type="WBParaSite" id="SSLN_0002060801-mRNA-1">
    <property type="protein sequence ID" value="SSLN_0002060801-mRNA-1"/>
    <property type="gene ID" value="SSLN_0002060801"/>
</dbReference>
<keyword evidence="4" id="KW-1185">Reference proteome</keyword>
<evidence type="ECO:0000313" key="5">
    <source>
        <dbReference type="WBParaSite" id="SSLN_0002060801-mRNA-1"/>
    </source>
</evidence>
<evidence type="ECO:0000313" key="4">
    <source>
        <dbReference type="Proteomes" id="UP000275846"/>
    </source>
</evidence>
<gene>
    <name evidence="3" type="ORF">SSLN_LOCUS19869</name>
</gene>
<feature type="region of interest" description="Disordered" evidence="1">
    <location>
        <begin position="1"/>
        <end position="54"/>
    </location>
</feature>
<sequence>MSQHVNKIAPQLSADIRNLDPTMPPKPLDIDPHPETKSRPGSGTTINTLSPSGSSLPCRLSEAEMKRLVNKKVPLLWNRAFLAVRFIGTFAQQLGGMWNSHRSNTFMPLCGGPLNLLRQVFLSLIIVSLVIVEVRRQVNIYLIHLRNHLW</sequence>
<evidence type="ECO:0000313" key="3">
    <source>
        <dbReference type="EMBL" id="VDM06255.1"/>
    </source>
</evidence>
<feature type="compositionally biased region" description="Polar residues" evidence="1">
    <location>
        <begin position="39"/>
        <end position="54"/>
    </location>
</feature>
<accession>A0A183TTS1</accession>
<name>A0A183TTS1_SCHSO</name>
<evidence type="ECO:0000256" key="2">
    <source>
        <dbReference type="SAM" id="Phobius"/>
    </source>
</evidence>
<dbReference type="OrthoDB" id="10433079at2759"/>
<proteinExistence type="predicted"/>